<proteinExistence type="predicted"/>
<dbReference type="GO" id="GO:0003677">
    <property type="term" value="F:DNA binding"/>
    <property type="evidence" value="ECO:0007669"/>
    <property type="project" value="InterPro"/>
</dbReference>
<gene>
    <name evidence="3" type="ORF">F7Q99_07050</name>
</gene>
<dbReference type="GO" id="GO:0006310">
    <property type="term" value="P:DNA recombination"/>
    <property type="evidence" value="ECO:0007669"/>
    <property type="project" value="UniProtKB-KW"/>
</dbReference>
<dbReference type="GO" id="GO:0015074">
    <property type="term" value="P:DNA integration"/>
    <property type="evidence" value="ECO:0007669"/>
    <property type="project" value="InterPro"/>
</dbReference>
<evidence type="ECO:0000313" key="3">
    <source>
        <dbReference type="EMBL" id="MQS12059.1"/>
    </source>
</evidence>
<dbReference type="PROSITE" id="PS51898">
    <property type="entry name" value="TYR_RECOMBINASE"/>
    <property type="match status" value="1"/>
</dbReference>
<dbReference type="InterPro" id="IPR002104">
    <property type="entry name" value="Integrase_catalytic"/>
</dbReference>
<keyword evidence="4" id="KW-1185">Reference proteome</keyword>
<dbReference type="Gene3D" id="1.10.443.10">
    <property type="entry name" value="Intergrase catalytic core"/>
    <property type="match status" value="1"/>
</dbReference>
<evidence type="ECO:0000313" key="4">
    <source>
        <dbReference type="Proteomes" id="UP000450000"/>
    </source>
</evidence>
<protein>
    <submittedName>
        <fullName evidence="3">Tyrosine-type recombinase/integrase</fullName>
    </submittedName>
</protein>
<comment type="caution">
    <text evidence="3">The sequence shown here is derived from an EMBL/GenBank/DDBJ whole genome shotgun (WGS) entry which is preliminary data.</text>
</comment>
<accession>A0A6N7KNA9</accession>
<dbReference type="InterPro" id="IPR011010">
    <property type="entry name" value="DNA_brk_join_enz"/>
</dbReference>
<dbReference type="OrthoDB" id="3175606at2"/>
<evidence type="ECO:0000256" key="1">
    <source>
        <dbReference type="ARBA" id="ARBA00023172"/>
    </source>
</evidence>
<organism evidence="3 4">
    <name type="scientific">Streptomyces kaniharaensis</name>
    <dbReference type="NCBI Taxonomy" id="212423"/>
    <lineage>
        <taxon>Bacteria</taxon>
        <taxon>Bacillati</taxon>
        <taxon>Actinomycetota</taxon>
        <taxon>Actinomycetes</taxon>
        <taxon>Kitasatosporales</taxon>
        <taxon>Streptomycetaceae</taxon>
        <taxon>Streptomyces</taxon>
    </lineage>
</organism>
<dbReference type="EMBL" id="WBOF01000001">
    <property type="protein sequence ID" value="MQS12059.1"/>
    <property type="molecule type" value="Genomic_DNA"/>
</dbReference>
<dbReference type="SUPFAM" id="SSF56349">
    <property type="entry name" value="DNA breaking-rejoining enzymes"/>
    <property type="match status" value="1"/>
</dbReference>
<sequence length="112" mass="12764">MRQDKARRAAREKWEESGYIFTTRTGRPIEPTNLYRSFVRVSKAAEVPAIRLHDARHGCSTLLVACGVPPRVVMEILGHSQIGLTMNVYTHVAQDTQREALGNIDRLLNRRH</sequence>
<reference evidence="3 4" key="1">
    <citation type="submission" date="2019-09" db="EMBL/GenBank/DDBJ databases">
        <title>Genome Sequences of Streptomyces kaniharaensis ATCC 21070.</title>
        <authorList>
            <person name="Zhu W."/>
            <person name="De Crecy-Lagard V."/>
            <person name="Richards N.G."/>
        </authorList>
    </citation>
    <scope>NUCLEOTIDE SEQUENCE [LARGE SCALE GENOMIC DNA]</scope>
    <source>
        <strain evidence="3 4">SF-557</strain>
    </source>
</reference>
<name>A0A6N7KNA9_9ACTN</name>
<dbReference type="InterPro" id="IPR013762">
    <property type="entry name" value="Integrase-like_cat_sf"/>
</dbReference>
<dbReference type="AlphaFoldDB" id="A0A6N7KNA9"/>
<evidence type="ECO:0000259" key="2">
    <source>
        <dbReference type="PROSITE" id="PS51898"/>
    </source>
</evidence>
<feature type="domain" description="Tyr recombinase" evidence="2">
    <location>
        <begin position="1"/>
        <end position="102"/>
    </location>
</feature>
<dbReference type="Proteomes" id="UP000450000">
    <property type="component" value="Unassembled WGS sequence"/>
</dbReference>
<keyword evidence="1" id="KW-0233">DNA recombination</keyword>
<dbReference type="Pfam" id="PF00589">
    <property type="entry name" value="Phage_integrase"/>
    <property type="match status" value="1"/>
</dbReference>